<dbReference type="SUPFAM" id="SSF51182">
    <property type="entry name" value="RmlC-like cupins"/>
    <property type="match status" value="1"/>
</dbReference>
<dbReference type="EMBL" id="QJKI01000018">
    <property type="protein sequence ID" value="PXX77243.1"/>
    <property type="molecule type" value="Genomic_DNA"/>
</dbReference>
<dbReference type="PIRSF" id="PIRSF017306">
    <property type="entry name" value="Ureidogly_hydro"/>
    <property type="match status" value="1"/>
</dbReference>
<dbReference type="InterPro" id="IPR024060">
    <property type="entry name" value="Ureidoglycolate_lyase_dom_sf"/>
</dbReference>
<proteinExistence type="predicted"/>
<organism evidence="5 6">
    <name type="scientific">Rivihabitans pingtungensis</name>
    <dbReference type="NCBI Taxonomy" id="1054498"/>
    <lineage>
        <taxon>Bacteria</taxon>
        <taxon>Pseudomonadati</taxon>
        <taxon>Pseudomonadota</taxon>
        <taxon>Betaproteobacteria</taxon>
        <taxon>Neisseriales</taxon>
        <taxon>Aquaspirillaceae</taxon>
        <taxon>Rivihabitans</taxon>
    </lineage>
</organism>
<sequence length="164" mass="17321">MITLTASTLSADAFAPFGQVLSAASAARQFTINGGNTERFHDLAELSAGADGRLIVSLFRGQPRALPFAVSMLERHPLGSQAFLPLGERPYLVVVAPPGAPPSPASVRAFLAAPGQGVNYAPGVWHHPLLALDAVSDFWVIDRAGPGDNCEEITLAEPVWVQRP</sequence>
<evidence type="ECO:0000313" key="6">
    <source>
        <dbReference type="Proteomes" id="UP000247555"/>
    </source>
</evidence>
<evidence type="ECO:0000256" key="1">
    <source>
        <dbReference type="ARBA" id="ARBA00011738"/>
    </source>
</evidence>
<evidence type="ECO:0000313" key="5">
    <source>
        <dbReference type="EMBL" id="PXX77243.1"/>
    </source>
</evidence>
<dbReference type="GO" id="GO:0050385">
    <property type="term" value="F:ureidoglycolate lyase activity"/>
    <property type="evidence" value="ECO:0007669"/>
    <property type="project" value="UniProtKB-EC"/>
</dbReference>
<dbReference type="GO" id="GO:0004848">
    <property type="term" value="F:ureidoglycolate hydrolase activity"/>
    <property type="evidence" value="ECO:0007669"/>
    <property type="project" value="InterPro"/>
</dbReference>
<dbReference type="NCBIfam" id="NF009932">
    <property type="entry name" value="PRK13395.1"/>
    <property type="match status" value="1"/>
</dbReference>
<accession>A0A318KVK7</accession>
<name>A0A318KVK7_9NEIS</name>
<evidence type="ECO:0000256" key="4">
    <source>
        <dbReference type="ARBA" id="ARBA00047684"/>
    </source>
</evidence>
<protein>
    <submittedName>
        <fullName evidence="5">Ureidoglycolate lyase</fullName>
    </submittedName>
</protein>
<dbReference type="PANTHER" id="PTHR21221">
    <property type="entry name" value="UREIDOGLYCOLATE HYDROLASE"/>
    <property type="match status" value="1"/>
</dbReference>
<evidence type="ECO:0000256" key="2">
    <source>
        <dbReference type="ARBA" id="ARBA00022631"/>
    </source>
</evidence>
<dbReference type="AlphaFoldDB" id="A0A318KVK7"/>
<comment type="caution">
    <text evidence="5">The sequence shown here is derived from an EMBL/GenBank/DDBJ whole genome shotgun (WGS) entry which is preliminary data.</text>
</comment>
<dbReference type="CDD" id="cd20298">
    <property type="entry name" value="cupin_UAH"/>
    <property type="match status" value="1"/>
</dbReference>
<dbReference type="GO" id="GO:0006144">
    <property type="term" value="P:purine nucleobase metabolic process"/>
    <property type="evidence" value="ECO:0007669"/>
    <property type="project" value="UniProtKB-KW"/>
</dbReference>
<comment type="subunit">
    <text evidence="1">Homodimer.</text>
</comment>
<gene>
    <name evidence="5" type="ORF">DFR34_11852</name>
</gene>
<dbReference type="InterPro" id="IPR007247">
    <property type="entry name" value="Ureidogly_lyase"/>
</dbReference>
<dbReference type="Pfam" id="PF04115">
    <property type="entry name" value="Ureidogly_lyase"/>
    <property type="match status" value="1"/>
</dbReference>
<dbReference type="GO" id="GO:0000256">
    <property type="term" value="P:allantoin catabolic process"/>
    <property type="evidence" value="ECO:0007669"/>
    <property type="project" value="InterPro"/>
</dbReference>
<reference evidence="5 6" key="1">
    <citation type="submission" date="2018-05" db="EMBL/GenBank/DDBJ databases">
        <title>Genomic Encyclopedia of Type Strains, Phase IV (KMG-IV): sequencing the most valuable type-strain genomes for metagenomic binning, comparative biology and taxonomic classification.</title>
        <authorList>
            <person name="Goeker M."/>
        </authorList>
    </citation>
    <scope>NUCLEOTIDE SEQUENCE [LARGE SCALE GENOMIC DNA]</scope>
    <source>
        <strain evidence="5 6">DSM 29661</strain>
    </source>
</reference>
<keyword evidence="2" id="KW-0659">Purine metabolism</keyword>
<dbReference type="InterPro" id="IPR011051">
    <property type="entry name" value="RmlC_Cupin_sf"/>
</dbReference>
<keyword evidence="3 5" id="KW-0456">Lyase</keyword>
<dbReference type="PANTHER" id="PTHR21221:SF1">
    <property type="entry name" value="UREIDOGLYCOLATE LYASE"/>
    <property type="match status" value="1"/>
</dbReference>
<keyword evidence="6" id="KW-1185">Reference proteome</keyword>
<comment type="catalytic activity">
    <reaction evidence="4">
        <text>(S)-ureidoglycolate = urea + glyoxylate</text>
        <dbReference type="Rhea" id="RHEA:11304"/>
        <dbReference type="ChEBI" id="CHEBI:16199"/>
        <dbReference type="ChEBI" id="CHEBI:36655"/>
        <dbReference type="ChEBI" id="CHEBI:57296"/>
        <dbReference type="EC" id="4.3.2.3"/>
    </reaction>
</comment>
<dbReference type="Gene3D" id="2.60.120.480">
    <property type="entry name" value="Ureidoglycolate hydrolase"/>
    <property type="match status" value="1"/>
</dbReference>
<dbReference type="InterPro" id="IPR047233">
    <property type="entry name" value="UAH_cupin"/>
</dbReference>
<dbReference type="Proteomes" id="UP000247555">
    <property type="component" value="Unassembled WGS sequence"/>
</dbReference>
<dbReference type="RefSeq" id="WP_110391470.1">
    <property type="nucleotide sequence ID" value="NZ_QJKI01000018.1"/>
</dbReference>
<evidence type="ECO:0000256" key="3">
    <source>
        <dbReference type="ARBA" id="ARBA00023239"/>
    </source>
</evidence>
<dbReference type="OrthoDB" id="9804602at2"/>